<gene>
    <name evidence="2" type="ORF">BUALT_Bualt04G0009700</name>
</gene>
<dbReference type="AlphaFoldDB" id="A0AAV6XLN0"/>
<organism evidence="2 3">
    <name type="scientific">Buddleja alternifolia</name>
    <dbReference type="NCBI Taxonomy" id="168488"/>
    <lineage>
        <taxon>Eukaryota</taxon>
        <taxon>Viridiplantae</taxon>
        <taxon>Streptophyta</taxon>
        <taxon>Embryophyta</taxon>
        <taxon>Tracheophyta</taxon>
        <taxon>Spermatophyta</taxon>
        <taxon>Magnoliopsida</taxon>
        <taxon>eudicotyledons</taxon>
        <taxon>Gunneridae</taxon>
        <taxon>Pentapetalae</taxon>
        <taxon>asterids</taxon>
        <taxon>lamiids</taxon>
        <taxon>Lamiales</taxon>
        <taxon>Scrophulariaceae</taxon>
        <taxon>Buddlejeae</taxon>
        <taxon>Buddleja</taxon>
    </lineage>
</organism>
<dbReference type="PANTHER" id="PTHR31286">
    <property type="entry name" value="GLYCINE-RICH CELL WALL STRUCTURAL PROTEIN 1.8-LIKE"/>
    <property type="match status" value="1"/>
</dbReference>
<evidence type="ECO:0000313" key="2">
    <source>
        <dbReference type="EMBL" id="KAG8383409.1"/>
    </source>
</evidence>
<protein>
    <recommendedName>
        <fullName evidence="1">DUF4283 domain-containing protein</fullName>
    </recommendedName>
</protein>
<dbReference type="Proteomes" id="UP000826271">
    <property type="component" value="Unassembled WGS sequence"/>
</dbReference>
<comment type="caution">
    <text evidence="2">The sequence shown here is derived from an EMBL/GenBank/DDBJ whole genome shotgun (WGS) entry which is preliminary data.</text>
</comment>
<reference evidence="2" key="1">
    <citation type="submission" date="2019-10" db="EMBL/GenBank/DDBJ databases">
        <authorList>
            <person name="Zhang R."/>
            <person name="Pan Y."/>
            <person name="Wang J."/>
            <person name="Ma R."/>
            <person name="Yu S."/>
        </authorList>
    </citation>
    <scope>NUCLEOTIDE SEQUENCE</scope>
    <source>
        <strain evidence="2">LA-IB0</strain>
        <tissue evidence="2">Leaf</tissue>
    </source>
</reference>
<proteinExistence type="predicted"/>
<dbReference type="InterPro" id="IPR025558">
    <property type="entry name" value="DUF4283"/>
</dbReference>
<keyword evidence="3" id="KW-1185">Reference proteome</keyword>
<sequence>MTTPYQYSFIGKFSYGYPTIKRLREKFEGLGLNKGFKIGVLDPKHDWIRLFYPNDYAWVWMKQTWYFDWFPMRILKWTSNFDPKEESPIMPIWINVFGLKPHWFHRQFLYHVARLIGKPLKIDEATLRISNPVVARKCVKINVLNKLYSDIPIQIDGKTRLFKV</sequence>
<name>A0AAV6XLN0_9LAMI</name>
<dbReference type="Pfam" id="PF14111">
    <property type="entry name" value="DUF4283"/>
    <property type="match status" value="1"/>
</dbReference>
<evidence type="ECO:0000259" key="1">
    <source>
        <dbReference type="Pfam" id="PF14111"/>
    </source>
</evidence>
<dbReference type="PANTHER" id="PTHR31286:SF179">
    <property type="entry name" value="RNASE H TYPE-1 DOMAIN-CONTAINING PROTEIN"/>
    <property type="match status" value="1"/>
</dbReference>
<evidence type="ECO:0000313" key="3">
    <source>
        <dbReference type="Proteomes" id="UP000826271"/>
    </source>
</evidence>
<feature type="domain" description="DUF4283" evidence="1">
    <location>
        <begin position="6"/>
        <end position="85"/>
    </location>
</feature>
<dbReference type="InterPro" id="IPR040256">
    <property type="entry name" value="At4g02000-like"/>
</dbReference>
<accession>A0AAV6XLN0</accession>
<dbReference type="EMBL" id="WHWC01000004">
    <property type="protein sequence ID" value="KAG8383409.1"/>
    <property type="molecule type" value="Genomic_DNA"/>
</dbReference>